<dbReference type="EMBL" id="REFO01000015">
    <property type="protein sequence ID" value="RMA93082.1"/>
    <property type="molecule type" value="Genomic_DNA"/>
</dbReference>
<comment type="caution">
    <text evidence="2">The sequence shown here is derived from an EMBL/GenBank/DDBJ whole genome shotgun (WGS) entry which is preliminary data.</text>
</comment>
<dbReference type="Proteomes" id="UP000280842">
    <property type="component" value="Unassembled WGS sequence"/>
</dbReference>
<dbReference type="RefSeq" id="WP_121923665.1">
    <property type="nucleotide sequence ID" value="NZ_REFO01000015.1"/>
</dbReference>
<proteinExistence type="predicted"/>
<protein>
    <submittedName>
        <fullName evidence="2">Uncharacterized protein</fullName>
    </submittedName>
</protein>
<evidence type="ECO:0000256" key="1">
    <source>
        <dbReference type="SAM" id="Phobius"/>
    </source>
</evidence>
<keyword evidence="3" id="KW-1185">Reference proteome</keyword>
<keyword evidence="1" id="KW-0812">Transmembrane</keyword>
<accession>A0A3M0BQ90</accession>
<evidence type="ECO:0000313" key="2">
    <source>
        <dbReference type="EMBL" id="RMA93082.1"/>
    </source>
</evidence>
<reference evidence="2 3" key="1">
    <citation type="submission" date="2018-10" db="EMBL/GenBank/DDBJ databases">
        <title>Genomic Encyclopedia of Archaeal and Bacterial Type Strains, Phase II (KMG-II): from individual species to whole genera.</title>
        <authorList>
            <person name="Goeker M."/>
        </authorList>
    </citation>
    <scope>NUCLEOTIDE SEQUENCE [LARGE SCALE GENOMIC DNA]</scope>
    <source>
        <strain evidence="2 3">VM1</strain>
    </source>
</reference>
<keyword evidence="1" id="KW-0472">Membrane</keyword>
<gene>
    <name evidence="2" type="ORF">CLV39_1565</name>
</gene>
<name>A0A3M0BQ90_9AQUI</name>
<organism evidence="2 3">
    <name type="scientific">Hydrogenothermus marinus</name>
    <dbReference type="NCBI Taxonomy" id="133270"/>
    <lineage>
        <taxon>Bacteria</taxon>
        <taxon>Pseudomonadati</taxon>
        <taxon>Aquificota</taxon>
        <taxon>Aquificia</taxon>
        <taxon>Aquificales</taxon>
        <taxon>Hydrogenothermaceae</taxon>
        <taxon>Hydrogenothermus</taxon>
    </lineage>
</organism>
<feature type="transmembrane region" description="Helical" evidence="1">
    <location>
        <begin position="32"/>
        <end position="50"/>
    </location>
</feature>
<sequence length="85" mass="9619">MLKLGCLIIFFIIGFLVILGIIGVFVILKYLFMLAIFVVILTFFTVDYLLGGNVSTEDMIGIGIFYFVIGLIIFRLFVNPDEEDN</sequence>
<evidence type="ECO:0000313" key="3">
    <source>
        <dbReference type="Proteomes" id="UP000280842"/>
    </source>
</evidence>
<dbReference type="AlphaFoldDB" id="A0A3M0BQ90"/>
<feature type="transmembrane region" description="Helical" evidence="1">
    <location>
        <begin position="7"/>
        <end position="26"/>
    </location>
</feature>
<feature type="transmembrane region" description="Helical" evidence="1">
    <location>
        <begin position="59"/>
        <end position="78"/>
    </location>
</feature>
<keyword evidence="1" id="KW-1133">Transmembrane helix</keyword>